<protein>
    <submittedName>
        <fullName evidence="2">Uncharacterized protein</fullName>
    </submittedName>
</protein>
<keyword evidence="1" id="KW-0472">Membrane</keyword>
<evidence type="ECO:0000313" key="2">
    <source>
        <dbReference type="EMBL" id="KZT25659.1"/>
    </source>
</evidence>
<dbReference type="Proteomes" id="UP000076761">
    <property type="component" value="Unassembled WGS sequence"/>
</dbReference>
<gene>
    <name evidence="2" type="ORF">NEOLEDRAFT_1133148</name>
</gene>
<keyword evidence="1" id="KW-1133">Transmembrane helix</keyword>
<evidence type="ECO:0000313" key="3">
    <source>
        <dbReference type="Proteomes" id="UP000076761"/>
    </source>
</evidence>
<dbReference type="EMBL" id="KV425570">
    <property type="protein sequence ID" value="KZT25659.1"/>
    <property type="molecule type" value="Genomic_DNA"/>
</dbReference>
<keyword evidence="3" id="KW-1185">Reference proteome</keyword>
<dbReference type="AlphaFoldDB" id="A0A165STN9"/>
<evidence type="ECO:0000256" key="1">
    <source>
        <dbReference type="SAM" id="Phobius"/>
    </source>
</evidence>
<reference evidence="2 3" key="1">
    <citation type="journal article" date="2016" name="Mol. Biol. Evol.">
        <title>Comparative Genomics of Early-Diverging Mushroom-Forming Fungi Provides Insights into the Origins of Lignocellulose Decay Capabilities.</title>
        <authorList>
            <person name="Nagy L.G."/>
            <person name="Riley R."/>
            <person name="Tritt A."/>
            <person name="Adam C."/>
            <person name="Daum C."/>
            <person name="Floudas D."/>
            <person name="Sun H."/>
            <person name="Yadav J.S."/>
            <person name="Pangilinan J."/>
            <person name="Larsson K.H."/>
            <person name="Matsuura K."/>
            <person name="Barry K."/>
            <person name="Labutti K."/>
            <person name="Kuo R."/>
            <person name="Ohm R.A."/>
            <person name="Bhattacharya S.S."/>
            <person name="Shirouzu T."/>
            <person name="Yoshinaga Y."/>
            <person name="Martin F.M."/>
            <person name="Grigoriev I.V."/>
            <person name="Hibbett D.S."/>
        </authorList>
    </citation>
    <scope>NUCLEOTIDE SEQUENCE [LARGE SCALE GENOMIC DNA]</scope>
    <source>
        <strain evidence="2 3">HHB14362 ss-1</strain>
    </source>
</reference>
<organism evidence="2 3">
    <name type="scientific">Neolentinus lepideus HHB14362 ss-1</name>
    <dbReference type="NCBI Taxonomy" id="1314782"/>
    <lineage>
        <taxon>Eukaryota</taxon>
        <taxon>Fungi</taxon>
        <taxon>Dikarya</taxon>
        <taxon>Basidiomycota</taxon>
        <taxon>Agaricomycotina</taxon>
        <taxon>Agaricomycetes</taxon>
        <taxon>Gloeophyllales</taxon>
        <taxon>Gloeophyllaceae</taxon>
        <taxon>Neolentinus</taxon>
    </lineage>
</organism>
<keyword evidence="1" id="KW-0812">Transmembrane</keyword>
<accession>A0A165STN9</accession>
<proteinExistence type="predicted"/>
<sequence length="157" mass="17964">MSSESLLWLLLIPLCYGTCVIFEVLFPPRKLRKFQTAQERRRVHSNRETQVAISYGVMDTVRSQSVLMANLRRLRHIGGGPDYGLIHWHVDLHKPIVWVCEIIRKGTPGRWREALGHVRAENVRHPGVSESVILHDSPMGQSMELASIQEGVRHQTV</sequence>
<name>A0A165STN9_9AGAM</name>
<dbReference type="InParanoid" id="A0A165STN9"/>
<feature type="transmembrane region" description="Helical" evidence="1">
    <location>
        <begin position="6"/>
        <end position="26"/>
    </location>
</feature>